<comment type="cofactor">
    <cofactor evidence="1">
        <name>pyruvate</name>
        <dbReference type="ChEBI" id="CHEBI:15361"/>
    </cofactor>
</comment>
<evidence type="ECO:0000256" key="6">
    <source>
        <dbReference type="ARBA" id="ARBA00023098"/>
    </source>
</evidence>
<dbReference type="HOGENOM" id="CLU_029061_4_0_9"/>
<dbReference type="STRING" id="866895.HBHAL_2517"/>
<reference evidence="13 14" key="1">
    <citation type="journal article" date="2013" name="Environ. Microbiol.">
        <title>Chloride and organic osmolytes: a hybrid strategy to cope with elevated salinities by the moderately halophilic, chloride-dependent bacterium Halobacillus halophilus.</title>
        <authorList>
            <person name="Saum S.H."/>
            <person name="Pfeiffer F."/>
            <person name="Palm P."/>
            <person name="Rampp M."/>
            <person name="Schuster S.C."/>
            <person name="Muller V."/>
            <person name="Oesterhelt D."/>
        </authorList>
    </citation>
    <scope>NUCLEOTIDE SEQUENCE [LARGE SCALE GENOMIC DNA]</scope>
    <source>
        <strain evidence="14">ATCC 35676 / DSM 2266 / JCM 20832 / KCTC 3685 / LMG 17431 / NBRC 102448 / NCIMB 2269</strain>
    </source>
</reference>
<evidence type="ECO:0000256" key="2">
    <source>
        <dbReference type="ARBA" id="ARBA00005189"/>
    </source>
</evidence>
<evidence type="ECO:0000256" key="12">
    <source>
        <dbReference type="ARBA" id="ARBA00024326"/>
    </source>
</evidence>
<evidence type="ECO:0000313" key="14">
    <source>
        <dbReference type="Proteomes" id="UP000007397"/>
    </source>
</evidence>
<evidence type="ECO:0000256" key="7">
    <source>
        <dbReference type="ARBA" id="ARBA00023145"/>
    </source>
</evidence>
<keyword evidence="9 13" id="KW-0456">Lyase</keyword>
<keyword evidence="7" id="KW-0865">Zymogen</keyword>
<dbReference type="PANTHER" id="PTHR10067">
    <property type="entry name" value="PHOSPHATIDYLSERINE DECARBOXYLASE"/>
    <property type="match status" value="1"/>
</dbReference>
<dbReference type="PATRIC" id="fig|866895.3.peg.1528"/>
<dbReference type="AlphaFoldDB" id="I0JL42"/>
<evidence type="ECO:0000256" key="9">
    <source>
        <dbReference type="ARBA" id="ARBA00023239"/>
    </source>
</evidence>
<dbReference type="KEGG" id="hhd:HBHAL_2517"/>
<evidence type="ECO:0000256" key="8">
    <source>
        <dbReference type="ARBA" id="ARBA00023209"/>
    </source>
</evidence>
<dbReference type="NCBIfam" id="TIGR00163">
    <property type="entry name" value="PS_decarb"/>
    <property type="match status" value="1"/>
</dbReference>
<organism evidence="13 14">
    <name type="scientific">Halobacillus halophilus (strain ATCC 35676 / DSM 2266 / JCM 20832 / KCTC 3685 / LMG 17431 / NBRC 102448 / NCIMB 2269)</name>
    <name type="common">Sporosarcina halophila</name>
    <dbReference type="NCBI Taxonomy" id="866895"/>
    <lineage>
        <taxon>Bacteria</taxon>
        <taxon>Bacillati</taxon>
        <taxon>Bacillota</taxon>
        <taxon>Bacilli</taxon>
        <taxon>Bacillales</taxon>
        <taxon>Bacillaceae</taxon>
        <taxon>Halobacillus</taxon>
    </lineage>
</organism>
<keyword evidence="8" id="KW-0594">Phospholipid biosynthesis</keyword>
<keyword evidence="11" id="KW-0670">Pyruvate</keyword>
<evidence type="ECO:0000256" key="5">
    <source>
        <dbReference type="ARBA" id="ARBA00022793"/>
    </source>
</evidence>
<accession>I0JL42</accession>
<dbReference type="UniPathway" id="UPA00558"/>
<evidence type="ECO:0000313" key="13">
    <source>
        <dbReference type="EMBL" id="CCG44862.1"/>
    </source>
</evidence>
<dbReference type="GO" id="GO:0006646">
    <property type="term" value="P:phosphatidylethanolamine biosynthetic process"/>
    <property type="evidence" value="ECO:0007669"/>
    <property type="project" value="UniProtKB-UniPathway"/>
</dbReference>
<evidence type="ECO:0000256" key="4">
    <source>
        <dbReference type="ARBA" id="ARBA00022516"/>
    </source>
</evidence>
<keyword evidence="10" id="KW-1208">Phospholipid metabolism</keyword>
<keyword evidence="6" id="KW-0443">Lipid metabolism</keyword>
<dbReference type="RefSeq" id="WP_014642758.1">
    <property type="nucleotide sequence ID" value="NC_017668.1"/>
</dbReference>
<dbReference type="InterPro" id="IPR033177">
    <property type="entry name" value="PSD-B"/>
</dbReference>
<evidence type="ECO:0000256" key="1">
    <source>
        <dbReference type="ARBA" id="ARBA00001928"/>
    </source>
</evidence>
<dbReference type="GO" id="GO:0004609">
    <property type="term" value="F:phosphatidylserine decarboxylase activity"/>
    <property type="evidence" value="ECO:0007669"/>
    <property type="project" value="UniProtKB-EC"/>
</dbReference>
<comment type="pathway">
    <text evidence="2">Lipid metabolism.</text>
</comment>
<name>I0JL42_HALH3</name>
<gene>
    <name evidence="13" type="ordered locus">HBHAL_2517</name>
</gene>
<keyword evidence="5" id="KW-0210">Decarboxylase</keyword>
<protein>
    <recommendedName>
        <fullName evidence="3">phosphatidylserine decarboxylase</fullName>
        <ecNumber evidence="3">4.1.1.65</ecNumber>
    </recommendedName>
</protein>
<dbReference type="InterPro" id="IPR003817">
    <property type="entry name" value="PS_Dcarbxylase"/>
</dbReference>
<proteinExistence type="predicted"/>
<dbReference type="eggNOG" id="COG0688">
    <property type="taxonomic scope" value="Bacteria"/>
</dbReference>
<keyword evidence="14" id="KW-1185">Reference proteome</keyword>
<dbReference type="EMBL" id="HE717023">
    <property type="protein sequence ID" value="CCG44862.1"/>
    <property type="molecule type" value="Genomic_DNA"/>
</dbReference>
<keyword evidence="4" id="KW-0444">Lipid biosynthesis</keyword>
<dbReference type="Pfam" id="PF02666">
    <property type="entry name" value="PS_Dcarbxylase"/>
    <property type="match status" value="1"/>
</dbReference>
<evidence type="ECO:0000256" key="11">
    <source>
        <dbReference type="ARBA" id="ARBA00023317"/>
    </source>
</evidence>
<dbReference type="PANTHER" id="PTHR10067:SF6">
    <property type="entry name" value="PHOSPHATIDYLSERINE DECARBOXYLASE PROENZYME, MITOCHONDRIAL"/>
    <property type="match status" value="1"/>
</dbReference>
<sequence length="263" mass="29976">MKKHLYRSIISFFNSQWVGKFIQRASRFPLSRWLILPFVKVLKVQTDELDKNIEEFTSLEDFFVRKLRSGARPVKEGKKEIVSPVDAKVEQLGEIKGAAFKIKGISYSINDLLENKEMIERFQNGLFIVLYLSPRDYHRIHSPVDAVVTNQYELGGKSTPVNKWGLALGNSPISTNYRIITELKQDDGMYIALVKVGAMWVNTIQLSHSTSLLKKGEEVGFFNFGSTVVLLFEKGKVSLNEKLKRESFIKAGEPLANKINVKF</sequence>
<dbReference type="Proteomes" id="UP000007397">
    <property type="component" value="Chromosome"/>
</dbReference>
<comment type="pathway">
    <text evidence="12">Phospholipid metabolism; phosphatidylethanolamine biosynthesis.</text>
</comment>
<dbReference type="EC" id="4.1.1.65" evidence="3"/>
<evidence type="ECO:0000256" key="10">
    <source>
        <dbReference type="ARBA" id="ARBA00023264"/>
    </source>
</evidence>
<evidence type="ECO:0000256" key="3">
    <source>
        <dbReference type="ARBA" id="ARBA00012243"/>
    </source>
</evidence>